<keyword evidence="4" id="KW-1185">Reference proteome</keyword>
<dbReference type="InterPro" id="IPR029069">
    <property type="entry name" value="HotDog_dom_sf"/>
</dbReference>
<proteinExistence type="predicted"/>
<accession>A0ABV2Q5B9</accession>
<dbReference type="PANTHER" id="PTHR13078:SF56">
    <property type="entry name" value="PEROXISOMAL MULTIFUNCTIONAL ENZYME TYPE 2"/>
    <property type="match status" value="1"/>
</dbReference>
<feature type="domain" description="Peroxisomal multifunctional enzyme type 2-like N-terminal" evidence="2">
    <location>
        <begin position="18"/>
        <end position="146"/>
    </location>
</feature>
<dbReference type="Pfam" id="PF01575">
    <property type="entry name" value="MaoC_dehydratas"/>
    <property type="match status" value="1"/>
</dbReference>
<evidence type="ECO:0000259" key="2">
    <source>
        <dbReference type="Pfam" id="PF22622"/>
    </source>
</evidence>
<dbReference type="InterPro" id="IPR054357">
    <property type="entry name" value="MFE-2_N"/>
</dbReference>
<dbReference type="EMBL" id="JBEPSH010000002">
    <property type="protein sequence ID" value="MET4576234.1"/>
    <property type="molecule type" value="Genomic_DNA"/>
</dbReference>
<dbReference type="InterPro" id="IPR002539">
    <property type="entry name" value="MaoC-like_dom"/>
</dbReference>
<dbReference type="RefSeq" id="WP_354442198.1">
    <property type="nucleotide sequence ID" value="NZ_JBEPSH010000002.1"/>
</dbReference>
<protein>
    <submittedName>
        <fullName evidence="3">Acyl dehydratase</fullName>
    </submittedName>
</protein>
<evidence type="ECO:0000259" key="1">
    <source>
        <dbReference type="Pfam" id="PF01575"/>
    </source>
</evidence>
<dbReference type="CDD" id="cd03448">
    <property type="entry name" value="HDE_HSD"/>
    <property type="match status" value="1"/>
</dbReference>
<organism evidence="3 4">
    <name type="scientific">Ottowia thiooxydans</name>
    <dbReference type="NCBI Taxonomy" id="219182"/>
    <lineage>
        <taxon>Bacteria</taxon>
        <taxon>Pseudomonadati</taxon>
        <taxon>Pseudomonadota</taxon>
        <taxon>Betaproteobacteria</taxon>
        <taxon>Burkholderiales</taxon>
        <taxon>Comamonadaceae</taxon>
        <taxon>Ottowia</taxon>
    </lineage>
</organism>
<feature type="domain" description="MaoC-like" evidence="1">
    <location>
        <begin position="166"/>
        <end position="266"/>
    </location>
</feature>
<dbReference type="Proteomes" id="UP001549320">
    <property type="component" value="Unassembled WGS sequence"/>
</dbReference>
<evidence type="ECO:0000313" key="3">
    <source>
        <dbReference type="EMBL" id="MET4576234.1"/>
    </source>
</evidence>
<reference evidence="3 4" key="1">
    <citation type="submission" date="2024-06" db="EMBL/GenBank/DDBJ databases">
        <title>Sorghum-associated microbial communities from plants grown in Nebraska, USA.</title>
        <authorList>
            <person name="Schachtman D."/>
        </authorList>
    </citation>
    <scope>NUCLEOTIDE SEQUENCE [LARGE SCALE GENOMIC DNA]</scope>
    <source>
        <strain evidence="3 4">2709</strain>
    </source>
</reference>
<sequence length="289" mass="31116">MLNYDIVRNWSSGDVRHSYTKRDTMLYALGIGMGQDPMNEAELAHVTESELRAVPSMAAVIATPGFWMRDSQPSTGIDTVRMVHGEQSVVIHRPLPSEATVSGCSKVVSVVDKGEGKGAIVYVEKRISDEQGELLATCLSTVFCRGDGGFSGGAGGDAPLEPPPATPDRVPDFTIDLETRPETALIYRLSGDYNPLHSDPRVAKAAGFPKPILHGLGTYGAACRGLLAGCFEHESNRMRSIRARFSSPVYPGDKIVLDIWAAAADIQFRARVPARDATVLTHGHAKRSA</sequence>
<dbReference type="Gene3D" id="3.10.129.10">
    <property type="entry name" value="Hotdog Thioesterase"/>
    <property type="match status" value="1"/>
</dbReference>
<dbReference type="SUPFAM" id="SSF54637">
    <property type="entry name" value="Thioesterase/thiol ester dehydrase-isomerase"/>
    <property type="match status" value="2"/>
</dbReference>
<comment type="caution">
    <text evidence="3">The sequence shown here is derived from an EMBL/GenBank/DDBJ whole genome shotgun (WGS) entry which is preliminary data.</text>
</comment>
<gene>
    <name evidence="3" type="ORF">ABIE13_001334</name>
</gene>
<evidence type="ECO:0000313" key="4">
    <source>
        <dbReference type="Proteomes" id="UP001549320"/>
    </source>
</evidence>
<dbReference type="Pfam" id="PF22622">
    <property type="entry name" value="MFE-2_hydrat-2_N"/>
    <property type="match status" value="1"/>
</dbReference>
<dbReference type="PANTHER" id="PTHR13078">
    <property type="entry name" value="PEROXISOMAL MULTIFUNCTIONAL ENZYME TYPE 2-RELATED"/>
    <property type="match status" value="1"/>
</dbReference>
<name>A0ABV2Q5B9_9BURK</name>